<feature type="non-terminal residue" evidence="2">
    <location>
        <position position="86"/>
    </location>
</feature>
<comment type="caution">
    <text evidence="2">The sequence shown here is derived from an EMBL/GenBank/DDBJ whole genome shotgun (WGS) entry which is preliminary data.</text>
</comment>
<feature type="region of interest" description="Disordered" evidence="1">
    <location>
        <begin position="1"/>
        <end position="39"/>
    </location>
</feature>
<organism evidence="2 3">
    <name type="scientific">Caerostris extrusa</name>
    <name type="common">Bark spider</name>
    <name type="synonym">Caerostris bankana</name>
    <dbReference type="NCBI Taxonomy" id="172846"/>
    <lineage>
        <taxon>Eukaryota</taxon>
        <taxon>Metazoa</taxon>
        <taxon>Ecdysozoa</taxon>
        <taxon>Arthropoda</taxon>
        <taxon>Chelicerata</taxon>
        <taxon>Arachnida</taxon>
        <taxon>Araneae</taxon>
        <taxon>Araneomorphae</taxon>
        <taxon>Entelegynae</taxon>
        <taxon>Araneoidea</taxon>
        <taxon>Araneidae</taxon>
        <taxon>Caerostris</taxon>
    </lineage>
</organism>
<sequence length="86" mass="9572">MRKLTPPGDTQKSHPQQINIAANRNSSVERPRCNGKQNKVELPKGIPMVIGSGTTVYLNRLITNTHIGQRIPHWQTPSPSCVSYIL</sequence>
<evidence type="ECO:0000313" key="3">
    <source>
        <dbReference type="Proteomes" id="UP001054945"/>
    </source>
</evidence>
<feature type="compositionally biased region" description="Basic and acidic residues" evidence="1">
    <location>
        <begin position="27"/>
        <end position="39"/>
    </location>
</feature>
<name>A0AAV4M4M4_CAEEX</name>
<reference evidence="2 3" key="1">
    <citation type="submission" date="2021-06" db="EMBL/GenBank/DDBJ databases">
        <title>Caerostris extrusa draft genome.</title>
        <authorList>
            <person name="Kono N."/>
            <person name="Arakawa K."/>
        </authorList>
    </citation>
    <scope>NUCLEOTIDE SEQUENCE [LARGE SCALE GENOMIC DNA]</scope>
</reference>
<evidence type="ECO:0000313" key="2">
    <source>
        <dbReference type="EMBL" id="GIX66918.1"/>
    </source>
</evidence>
<evidence type="ECO:0000256" key="1">
    <source>
        <dbReference type="SAM" id="MobiDB-lite"/>
    </source>
</evidence>
<feature type="compositionally biased region" description="Polar residues" evidence="1">
    <location>
        <begin position="8"/>
        <end position="26"/>
    </location>
</feature>
<dbReference type="AlphaFoldDB" id="A0AAV4M4M4"/>
<accession>A0AAV4M4M4</accession>
<gene>
    <name evidence="2" type="ORF">CEXT_723321</name>
</gene>
<proteinExistence type="predicted"/>
<dbReference type="Proteomes" id="UP001054945">
    <property type="component" value="Unassembled WGS sequence"/>
</dbReference>
<dbReference type="EMBL" id="BPLR01001832">
    <property type="protein sequence ID" value="GIX66918.1"/>
    <property type="molecule type" value="Genomic_DNA"/>
</dbReference>
<keyword evidence="3" id="KW-1185">Reference proteome</keyword>
<protein>
    <submittedName>
        <fullName evidence="2">Uncharacterized protein</fullName>
    </submittedName>
</protein>